<dbReference type="SMART" id="SM00870">
    <property type="entry name" value="Asparaginase"/>
    <property type="match status" value="1"/>
</dbReference>
<dbReference type="Gene3D" id="3.40.50.1170">
    <property type="entry name" value="L-asparaginase, N-terminal domain"/>
    <property type="match status" value="1"/>
</dbReference>
<dbReference type="PROSITE" id="PS51732">
    <property type="entry name" value="ASN_GLN_ASE_3"/>
    <property type="match status" value="1"/>
</dbReference>
<feature type="active site" description="O-isoaspartyl threonine intermediate" evidence="3">
    <location>
        <position position="69"/>
    </location>
</feature>
<dbReference type="OrthoDB" id="9788068at2"/>
<dbReference type="PROSITE" id="PS00144">
    <property type="entry name" value="ASN_GLN_ASE_1"/>
    <property type="match status" value="1"/>
</dbReference>
<gene>
    <name evidence="11" type="ORF">E8K88_09485</name>
</gene>
<keyword evidence="12" id="KW-1185">Reference proteome</keyword>
<evidence type="ECO:0000256" key="4">
    <source>
        <dbReference type="PIRSR" id="PIRSR001220-2"/>
    </source>
</evidence>
<feature type="binding site" evidence="4">
    <location>
        <position position="116"/>
    </location>
    <ligand>
        <name>substrate</name>
    </ligand>
</feature>
<dbReference type="FunFam" id="3.40.50.1170:FF:000001">
    <property type="entry name" value="L-asparaginase 2"/>
    <property type="match status" value="1"/>
</dbReference>
<feature type="signal peptide" evidence="8">
    <location>
        <begin position="1"/>
        <end position="21"/>
    </location>
</feature>
<feature type="binding site" evidence="4">
    <location>
        <begin position="149"/>
        <end position="150"/>
    </location>
    <ligand>
        <name>substrate</name>
    </ligand>
</feature>
<dbReference type="InterPro" id="IPR036152">
    <property type="entry name" value="Asp/glu_Ase-like_sf"/>
</dbReference>
<feature type="domain" description="L-asparaginase N-terminal" evidence="9">
    <location>
        <begin position="60"/>
        <end position="252"/>
    </location>
</feature>
<dbReference type="PROSITE" id="PS51257">
    <property type="entry name" value="PROKAR_LIPOPROTEIN"/>
    <property type="match status" value="1"/>
</dbReference>
<evidence type="ECO:0000256" key="5">
    <source>
        <dbReference type="PROSITE-ProRule" id="PRU10099"/>
    </source>
</evidence>
<dbReference type="InterPro" id="IPR040919">
    <property type="entry name" value="Asparaginase_C"/>
</dbReference>
<dbReference type="InterPro" id="IPR027473">
    <property type="entry name" value="L-asparaginase_C"/>
</dbReference>
<dbReference type="Gene3D" id="3.40.50.40">
    <property type="match status" value="1"/>
</dbReference>
<dbReference type="PANTHER" id="PTHR11707">
    <property type="entry name" value="L-ASPARAGINASE"/>
    <property type="match status" value="1"/>
</dbReference>
<evidence type="ECO:0000256" key="6">
    <source>
        <dbReference type="PROSITE-ProRule" id="PRU10100"/>
    </source>
</evidence>
<dbReference type="InterPro" id="IPR004550">
    <property type="entry name" value="AsnASE_II"/>
</dbReference>
<dbReference type="InterPro" id="IPR037152">
    <property type="entry name" value="L-asparaginase_N_sf"/>
</dbReference>
<dbReference type="GO" id="GO:0006528">
    <property type="term" value="P:asparagine metabolic process"/>
    <property type="evidence" value="ECO:0007669"/>
    <property type="project" value="InterPro"/>
</dbReference>
<reference evidence="11 12" key="1">
    <citation type="submission" date="2019-04" db="EMBL/GenBank/DDBJ databases">
        <title>Lampropedia sp YIM MLB12 draf genome.</title>
        <authorList>
            <person name="Wang Y.-X."/>
        </authorList>
    </citation>
    <scope>NUCLEOTIDE SEQUENCE [LARGE SCALE GENOMIC DNA]</scope>
    <source>
        <strain evidence="11 12">YIM MLB12</strain>
    </source>
</reference>
<feature type="active site" evidence="6">
    <location>
        <position position="149"/>
    </location>
</feature>
<evidence type="ECO:0000256" key="2">
    <source>
        <dbReference type="ARBA" id="ARBA00022801"/>
    </source>
</evidence>
<dbReference type="PIRSF" id="PIRSF001220">
    <property type="entry name" value="L-ASNase_gatD"/>
    <property type="match status" value="1"/>
</dbReference>
<dbReference type="PANTHER" id="PTHR11707:SF28">
    <property type="entry name" value="60 KDA LYSOPHOSPHOLIPASE"/>
    <property type="match status" value="1"/>
</dbReference>
<dbReference type="InterPro" id="IPR027474">
    <property type="entry name" value="L-asparaginase_N"/>
</dbReference>
<evidence type="ECO:0000256" key="7">
    <source>
        <dbReference type="RuleBase" id="RU004456"/>
    </source>
</evidence>
<evidence type="ECO:0000256" key="8">
    <source>
        <dbReference type="SAM" id="SignalP"/>
    </source>
</evidence>
<feature type="chain" id="PRO_5021027256" evidence="8">
    <location>
        <begin position="22"/>
        <end position="385"/>
    </location>
</feature>
<dbReference type="PIRSF" id="PIRSF500176">
    <property type="entry name" value="L_ASNase"/>
    <property type="match status" value="1"/>
</dbReference>
<keyword evidence="2" id="KW-0378">Hydrolase</keyword>
<dbReference type="GO" id="GO:0004067">
    <property type="term" value="F:asparaginase activity"/>
    <property type="evidence" value="ECO:0007669"/>
    <property type="project" value="UniProtKB-UniRule"/>
</dbReference>
<dbReference type="AlphaFoldDB" id="A0A4S5BR68"/>
<dbReference type="PROSITE" id="PS00917">
    <property type="entry name" value="ASN_GLN_ASE_2"/>
    <property type="match status" value="1"/>
</dbReference>
<dbReference type="InterPro" id="IPR006034">
    <property type="entry name" value="Asparaginase/glutaminase-like"/>
</dbReference>
<dbReference type="CDD" id="cd08964">
    <property type="entry name" value="L-asparaginase_II"/>
    <property type="match status" value="1"/>
</dbReference>
<evidence type="ECO:0000256" key="3">
    <source>
        <dbReference type="PIRSR" id="PIRSR001220-1"/>
    </source>
</evidence>
<keyword evidence="8" id="KW-0732">Signal</keyword>
<evidence type="ECO:0000313" key="12">
    <source>
        <dbReference type="Proteomes" id="UP000306236"/>
    </source>
</evidence>
<feature type="domain" description="Asparaginase/glutaminase C-terminal" evidence="10">
    <location>
        <begin position="273"/>
        <end position="382"/>
    </location>
</feature>
<dbReference type="Pfam" id="PF00710">
    <property type="entry name" value="Asparaginase"/>
    <property type="match status" value="1"/>
</dbReference>
<dbReference type="NCBIfam" id="TIGR00520">
    <property type="entry name" value="asnASE_II"/>
    <property type="match status" value="1"/>
</dbReference>
<accession>A0A4S5BR68</accession>
<evidence type="ECO:0000259" key="9">
    <source>
        <dbReference type="Pfam" id="PF00710"/>
    </source>
</evidence>
<comment type="caution">
    <text evidence="11">The sequence shown here is derived from an EMBL/GenBank/DDBJ whole genome shotgun (WGS) entry which is preliminary data.</text>
</comment>
<dbReference type="InterPro" id="IPR020827">
    <property type="entry name" value="Asparaginase/glutaminase_AS1"/>
</dbReference>
<sequence>MNRVLQSSLLAAAIASLLGCAQVPNAPPDDKAVATSAASTPVAATAAAPIAAEQKAGKKHVVVLATGGTIAGAGASALNSASYTAAKVPVEQLLAGLPEVQGIAEVTGEQVFQIASESLTSADLLALGQRVDALLKQPDVDGVVITHGTDTMEETGFFLNLVIPSDKPIVLVGSMRPGTAISADGALNLLNAISVAASDDAKGKGALIVMNDEIHTARDVAKLTNIKTSAFSSQWGPLGMVVEGKNYWFRDPVKRHTTGSEFSIANITELPAVEIAYSYNNVPPTMIQALGASGVQAIVHAGTGNGSVPNRIVPALKAERAKGTVIVRSSRVPAGFVLRNAEQPDDQNDWVVAHDLNPQKARILTAVALTRTHDTKELQRIFWEY</sequence>
<organism evidence="11 12">
    <name type="scientific">Lampropedia aestuarii</name>
    <dbReference type="NCBI Taxonomy" id="2562762"/>
    <lineage>
        <taxon>Bacteria</taxon>
        <taxon>Pseudomonadati</taxon>
        <taxon>Pseudomonadota</taxon>
        <taxon>Betaproteobacteria</taxon>
        <taxon>Burkholderiales</taxon>
        <taxon>Comamonadaceae</taxon>
        <taxon>Lampropedia</taxon>
    </lineage>
</organism>
<proteinExistence type="inferred from homology"/>
<dbReference type="EMBL" id="SSWX01000010">
    <property type="protein sequence ID" value="THJ33501.1"/>
    <property type="molecule type" value="Genomic_DNA"/>
</dbReference>
<evidence type="ECO:0000313" key="11">
    <source>
        <dbReference type="EMBL" id="THJ33501.1"/>
    </source>
</evidence>
<dbReference type="PRINTS" id="PR00139">
    <property type="entry name" value="ASNGLNASE"/>
</dbReference>
<evidence type="ECO:0000256" key="1">
    <source>
        <dbReference type="ARBA" id="ARBA00010518"/>
    </source>
</evidence>
<protein>
    <submittedName>
        <fullName evidence="11">Asparaginase</fullName>
    </submittedName>
</protein>
<comment type="similarity">
    <text evidence="1 7">Belongs to the asparaginase 1 family.</text>
</comment>
<dbReference type="Proteomes" id="UP000306236">
    <property type="component" value="Unassembled WGS sequence"/>
</dbReference>
<dbReference type="SUPFAM" id="SSF53774">
    <property type="entry name" value="Glutaminase/Asparaginase"/>
    <property type="match status" value="1"/>
</dbReference>
<name>A0A4S5BR68_9BURK</name>
<feature type="active site" evidence="5">
    <location>
        <position position="69"/>
    </location>
</feature>
<dbReference type="Pfam" id="PF17763">
    <property type="entry name" value="Asparaginase_C"/>
    <property type="match status" value="1"/>
</dbReference>
<evidence type="ECO:0000259" key="10">
    <source>
        <dbReference type="Pfam" id="PF17763"/>
    </source>
</evidence>
<dbReference type="InterPro" id="IPR027475">
    <property type="entry name" value="Asparaginase/glutaminase_AS2"/>
</dbReference>
<dbReference type="RefSeq" id="WP_136406426.1">
    <property type="nucleotide sequence ID" value="NZ_SSWX01000010.1"/>
</dbReference>